<dbReference type="CDD" id="cd03443">
    <property type="entry name" value="PaaI_thioesterase"/>
    <property type="match status" value="1"/>
</dbReference>
<proteinExistence type="predicted"/>
<dbReference type="SUPFAM" id="SSF54637">
    <property type="entry name" value="Thioesterase/thiol ester dehydrase-isomerase"/>
    <property type="match status" value="1"/>
</dbReference>
<dbReference type="PANTHER" id="PTHR47260">
    <property type="entry name" value="UPF0644 PROTEIN PB2B4.06"/>
    <property type="match status" value="1"/>
</dbReference>
<reference evidence="2" key="1">
    <citation type="submission" date="2020-04" db="EMBL/GenBank/DDBJ databases">
        <title>Draft genome resource of the tomato pathogen Pseudocercospora fuligena.</title>
        <authorList>
            <person name="Zaccaron A."/>
        </authorList>
    </citation>
    <scope>NUCLEOTIDE SEQUENCE</scope>
    <source>
        <strain evidence="2">PF001</strain>
    </source>
</reference>
<comment type="caution">
    <text evidence="2">The sequence shown here is derived from an EMBL/GenBank/DDBJ whole genome shotgun (WGS) entry which is preliminary data.</text>
</comment>
<accession>A0A8H6VQM1</accession>
<dbReference type="Gene3D" id="3.10.129.10">
    <property type="entry name" value="Hotdog Thioesterase"/>
    <property type="match status" value="1"/>
</dbReference>
<dbReference type="InterPro" id="IPR006683">
    <property type="entry name" value="Thioestr_dom"/>
</dbReference>
<feature type="domain" description="Thioesterase" evidence="1">
    <location>
        <begin position="102"/>
        <end position="176"/>
    </location>
</feature>
<dbReference type="Proteomes" id="UP000660729">
    <property type="component" value="Unassembled WGS sequence"/>
</dbReference>
<dbReference type="AlphaFoldDB" id="A0A8H6VQM1"/>
<evidence type="ECO:0000259" key="1">
    <source>
        <dbReference type="Pfam" id="PF03061"/>
    </source>
</evidence>
<sequence length="196" mass="21465">MSRPRYSSTELGRDHPDFKASSWVQNVLGPNDIEVIPEVSPDTDNTSITNSLFDSTLSHETGMRARFLFRRPTSEPDSVVKHETCLFMSVGGGIDGRSGRGHGGFSSLVLDHLTGTVARLENPSADGEPPATVTMTVDYKAPVRTPCIILFRSWPIEISGRKAWMKGVAEDEDGKLYATAKALFINLKAPYQPAKL</sequence>
<dbReference type="InterPro" id="IPR052061">
    <property type="entry name" value="PTE-AB_protein"/>
</dbReference>
<evidence type="ECO:0000313" key="2">
    <source>
        <dbReference type="EMBL" id="KAF7196949.1"/>
    </source>
</evidence>
<evidence type="ECO:0000313" key="3">
    <source>
        <dbReference type="Proteomes" id="UP000660729"/>
    </source>
</evidence>
<gene>
    <name evidence="2" type="ORF">HII31_01867</name>
</gene>
<protein>
    <recommendedName>
        <fullName evidence="1">Thioesterase domain-containing protein</fullName>
    </recommendedName>
</protein>
<keyword evidence="3" id="KW-1185">Reference proteome</keyword>
<dbReference type="PANTHER" id="PTHR47260:SF3">
    <property type="entry name" value="THIOESTERASE FAMILY PROTEIN (AFU_ORTHOLOGUE AFUA_7G03960)"/>
    <property type="match status" value="1"/>
</dbReference>
<dbReference type="OrthoDB" id="506431at2759"/>
<dbReference type="EMBL" id="JABCIY010000022">
    <property type="protein sequence ID" value="KAF7196949.1"/>
    <property type="molecule type" value="Genomic_DNA"/>
</dbReference>
<dbReference type="Pfam" id="PF03061">
    <property type="entry name" value="4HBT"/>
    <property type="match status" value="1"/>
</dbReference>
<dbReference type="InterPro" id="IPR029069">
    <property type="entry name" value="HotDog_dom_sf"/>
</dbReference>
<organism evidence="2 3">
    <name type="scientific">Pseudocercospora fuligena</name>
    <dbReference type="NCBI Taxonomy" id="685502"/>
    <lineage>
        <taxon>Eukaryota</taxon>
        <taxon>Fungi</taxon>
        <taxon>Dikarya</taxon>
        <taxon>Ascomycota</taxon>
        <taxon>Pezizomycotina</taxon>
        <taxon>Dothideomycetes</taxon>
        <taxon>Dothideomycetidae</taxon>
        <taxon>Mycosphaerellales</taxon>
        <taxon>Mycosphaerellaceae</taxon>
        <taxon>Pseudocercospora</taxon>
    </lineage>
</organism>
<name>A0A8H6VQM1_9PEZI</name>